<keyword evidence="6" id="KW-1185">Reference proteome</keyword>
<dbReference type="Proteomes" id="UP000652681">
    <property type="component" value="Unassembled WGS sequence"/>
</dbReference>
<name>A0A8J6P419_9FLAO</name>
<dbReference type="InterPro" id="IPR057326">
    <property type="entry name" value="KR_dom"/>
</dbReference>
<comment type="caution">
    <text evidence="5">The sequence shown here is derived from an EMBL/GenBank/DDBJ whole genome shotgun (WGS) entry which is preliminary data.</text>
</comment>
<protein>
    <submittedName>
        <fullName evidence="5">SDR family oxidoreductase</fullName>
    </submittedName>
</protein>
<evidence type="ECO:0000259" key="4">
    <source>
        <dbReference type="SMART" id="SM00822"/>
    </source>
</evidence>
<evidence type="ECO:0000256" key="1">
    <source>
        <dbReference type="ARBA" id="ARBA00006484"/>
    </source>
</evidence>
<feature type="domain" description="Ketoreductase" evidence="4">
    <location>
        <begin position="8"/>
        <end position="188"/>
    </location>
</feature>
<organism evidence="5 6">
    <name type="scientific">Taishania pollutisoli</name>
    <dbReference type="NCBI Taxonomy" id="2766479"/>
    <lineage>
        <taxon>Bacteria</taxon>
        <taxon>Pseudomonadati</taxon>
        <taxon>Bacteroidota</taxon>
        <taxon>Flavobacteriia</taxon>
        <taxon>Flavobacteriales</taxon>
        <taxon>Crocinitomicaceae</taxon>
        <taxon>Taishania</taxon>
    </lineage>
</organism>
<evidence type="ECO:0000313" key="6">
    <source>
        <dbReference type="Proteomes" id="UP000652681"/>
    </source>
</evidence>
<dbReference type="SMART" id="SM00822">
    <property type="entry name" value="PKS_KR"/>
    <property type="match status" value="1"/>
</dbReference>
<dbReference type="PROSITE" id="PS00061">
    <property type="entry name" value="ADH_SHORT"/>
    <property type="match status" value="1"/>
</dbReference>
<dbReference type="PANTHER" id="PTHR44196:SF1">
    <property type="entry name" value="DEHYDROGENASE_REDUCTASE SDR FAMILY MEMBER 7B"/>
    <property type="match status" value="1"/>
</dbReference>
<dbReference type="GO" id="GO:0016020">
    <property type="term" value="C:membrane"/>
    <property type="evidence" value="ECO:0007669"/>
    <property type="project" value="TreeGrafter"/>
</dbReference>
<dbReference type="PRINTS" id="PR00080">
    <property type="entry name" value="SDRFAMILY"/>
</dbReference>
<sequence>MAGKFQGKVAIITGSSRGIGKAIAIELAKNGASIVLNGRNEQRLQETEQIIRSIHPHVVSICCDVSDIKASEALIETAIQQFGRLDILVNNVGVSMRGTVAELNPDVFKKVFESNVYGSVNPTIPAIPYLRKTKGSIVFISSLAGIRGLPGLSAYCSSKMALRAIAESIRLEEKSNGVHVGLIQVGITEIEHNKETIAADGSMKTLKSRDKSNVQTTEQVAIATVKNIRSRKFITTLTGIGKVNKFMQARFPMLVERIILKNLHKFEEKSE</sequence>
<evidence type="ECO:0000313" key="5">
    <source>
        <dbReference type="EMBL" id="MBC9811089.1"/>
    </source>
</evidence>
<dbReference type="InterPro" id="IPR020904">
    <property type="entry name" value="Sc_DH/Rdtase_CS"/>
</dbReference>
<dbReference type="GO" id="GO:0016491">
    <property type="term" value="F:oxidoreductase activity"/>
    <property type="evidence" value="ECO:0007669"/>
    <property type="project" value="UniProtKB-KW"/>
</dbReference>
<accession>A0A8J6P419</accession>
<dbReference type="SUPFAM" id="SSF51735">
    <property type="entry name" value="NAD(P)-binding Rossmann-fold domains"/>
    <property type="match status" value="1"/>
</dbReference>
<dbReference type="PANTHER" id="PTHR44196">
    <property type="entry name" value="DEHYDROGENASE/REDUCTASE SDR FAMILY MEMBER 7B"/>
    <property type="match status" value="1"/>
</dbReference>
<dbReference type="PRINTS" id="PR00081">
    <property type="entry name" value="GDHRDH"/>
</dbReference>
<dbReference type="InterPro" id="IPR002347">
    <property type="entry name" value="SDR_fam"/>
</dbReference>
<proteinExistence type="inferred from homology"/>
<dbReference type="EMBL" id="JACVEL010000001">
    <property type="protein sequence ID" value="MBC9811089.1"/>
    <property type="molecule type" value="Genomic_DNA"/>
</dbReference>
<comment type="similarity">
    <text evidence="1 3">Belongs to the short-chain dehydrogenases/reductases (SDR) family.</text>
</comment>
<evidence type="ECO:0000256" key="2">
    <source>
        <dbReference type="ARBA" id="ARBA00023002"/>
    </source>
</evidence>
<dbReference type="NCBIfam" id="NF004825">
    <property type="entry name" value="PRK06181.1"/>
    <property type="match status" value="1"/>
</dbReference>
<keyword evidence="2" id="KW-0560">Oxidoreductase</keyword>
<evidence type="ECO:0000256" key="3">
    <source>
        <dbReference type="RuleBase" id="RU000363"/>
    </source>
</evidence>
<dbReference type="Gene3D" id="3.40.50.720">
    <property type="entry name" value="NAD(P)-binding Rossmann-like Domain"/>
    <property type="match status" value="1"/>
</dbReference>
<dbReference type="Pfam" id="PF00106">
    <property type="entry name" value="adh_short"/>
    <property type="match status" value="1"/>
</dbReference>
<reference evidence="5" key="1">
    <citation type="submission" date="2020-09" db="EMBL/GenBank/DDBJ databases">
        <title>Taishania pollutisoli gen. nov., sp. nov., Isolated from Tetrabromobisphenol A-Contaminated Soil.</title>
        <authorList>
            <person name="Chen Q."/>
        </authorList>
    </citation>
    <scope>NUCLEOTIDE SEQUENCE</scope>
    <source>
        <strain evidence="5">CZZ-1</strain>
    </source>
</reference>
<dbReference type="RefSeq" id="WP_216713281.1">
    <property type="nucleotide sequence ID" value="NZ_JACVEL010000001.1"/>
</dbReference>
<dbReference type="AlphaFoldDB" id="A0A8J6P419"/>
<dbReference type="InterPro" id="IPR036291">
    <property type="entry name" value="NAD(P)-bd_dom_sf"/>
</dbReference>
<gene>
    <name evidence="5" type="ORF">H9Y05_01260</name>
</gene>